<evidence type="ECO:0000313" key="8">
    <source>
        <dbReference type="Proteomes" id="UP000295124"/>
    </source>
</evidence>
<feature type="compositionally biased region" description="Pro residues" evidence="5">
    <location>
        <begin position="28"/>
        <end position="69"/>
    </location>
</feature>
<feature type="compositionally biased region" description="Pro residues" evidence="5">
    <location>
        <begin position="1"/>
        <end position="10"/>
    </location>
</feature>
<feature type="region of interest" description="Disordered" evidence="5">
    <location>
        <begin position="118"/>
        <end position="180"/>
    </location>
</feature>
<protein>
    <recommendedName>
        <fullName evidence="9">Peptidase</fullName>
    </recommendedName>
</protein>
<evidence type="ECO:0000256" key="4">
    <source>
        <dbReference type="ARBA" id="ARBA00023136"/>
    </source>
</evidence>
<organism evidence="7 8">
    <name type="scientific">Kribbella antibiotica</name>
    <dbReference type="NCBI Taxonomy" id="190195"/>
    <lineage>
        <taxon>Bacteria</taxon>
        <taxon>Bacillati</taxon>
        <taxon>Actinomycetota</taxon>
        <taxon>Actinomycetes</taxon>
        <taxon>Propionibacteriales</taxon>
        <taxon>Kribbellaceae</taxon>
        <taxon>Kribbella</taxon>
    </lineage>
</organism>
<feature type="region of interest" description="Disordered" evidence="5">
    <location>
        <begin position="1"/>
        <end position="87"/>
    </location>
</feature>
<dbReference type="InterPro" id="IPR007343">
    <property type="entry name" value="Uncharacterised_pept_Zn_put"/>
</dbReference>
<accession>A0A4R4YPE2</accession>
<evidence type="ECO:0000256" key="2">
    <source>
        <dbReference type="ARBA" id="ARBA00022692"/>
    </source>
</evidence>
<keyword evidence="3 6" id="KW-1133">Transmembrane helix</keyword>
<evidence type="ECO:0008006" key="9">
    <source>
        <dbReference type="Google" id="ProtNLM"/>
    </source>
</evidence>
<proteinExistence type="predicted"/>
<gene>
    <name evidence="7" type="ORF">E1263_37450</name>
</gene>
<dbReference type="Pfam" id="PF04228">
    <property type="entry name" value="Zn_peptidase"/>
    <property type="match status" value="1"/>
</dbReference>
<dbReference type="EMBL" id="SMKX01000185">
    <property type="protein sequence ID" value="TDD46009.1"/>
    <property type="molecule type" value="Genomic_DNA"/>
</dbReference>
<keyword evidence="4 6" id="KW-0472">Membrane</keyword>
<evidence type="ECO:0000256" key="3">
    <source>
        <dbReference type="ARBA" id="ARBA00022989"/>
    </source>
</evidence>
<keyword evidence="2 6" id="KW-0812">Transmembrane</keyword>
<dbReference type="AlphaFoldDB" id="A0A4R4YPE2"/>
<reference evidence="7 8" key="1">
    <citation type="submission" date="2019-03" db="EMBL/GenBank/DDBJ databases">
        <title>Draft genome sequences of novel Actinobacteria.</title>
        <authorList>
            <person name="Sahin N."/>
            <person name="Ay H."/>
            <person name="Saygin H."/>
        </authorList>
    </citation>
    <scope>NUCLEOTIDE SEQUENCE [LARGE SCALE GENOMIC DNA]</scope>
    <source>
        <strain evidence="7 8">JCM 13523</strain>
    </source>
</reference>
<dbReference type="RefSeq" id="WP_132176307.1">
    <property type="nucleotide sequence ID" value="NZ_SMKX01000185.1"/>
</dbReference>
<evidence type="ECO:0000256" key="1">
    <source>
        <dbReference type="ARBA" id="ARBA00004167"/>
    </source>
</evidence>
<dbReference type="PANTHER" id="PTHR30168:SF0">
    <property type="entry name" value="INNER MEMBRANE PROTEIN"/>
    <property type="match status" value="1"/>
</dbReference>
<dbReference type="Proteomes" id="UP000295124">
    <property type="component" value="Unassembled WGS sequence"/>
</dbReference>
<feature type="compositionally biased region" description="Low complexity" evidence="5">
    <location>
        <begin position="11"/>
        <end position="27"/>
    </location>
</feature>
<dbReference type="GO" id="GO:0016020">
    <property type="term" value="C:membrane"/>
    <property type="evidence" value="ECO:0007669"/>
    <property type="project" value="UniProtKB-SubCell"/>
</dbReference>
<dbReference type="OrthoDB" id="3508456at2"/>
<dbReference type="PANTHER" id="PTHR30168">
    <property type="entry name" value="PUTATIVE MEMBRANE PROTEIN YPFJ"/>
    <property type="match status" value="1"/>
</dbReference>
<feature type="transmembrane region" description="Helical" evidence="6">
    <location>
        <begin position="92"/>
        <end position="111"/>
    </location>
</feature>
<name>A0A4R4YPE2_9ACTN</name>
<feature type="compositionally biased region" description="Polar residues" evidence="5">
    <location>
        <begin position="148"/>
        <end position="167"/>
    </location>
</feature>
<comment type="caution">
    <text evidence="7">The sequence shown here is derived from an EMBL/GenBank/DDBJ whole genome shotgun (WGS) entry which is preliminary data.</text>
</comment>
<evidence type="ECO:0000313" key="7">
    <source>
        <dbReference type="EMBL" id="TDD46009.1"/>
    </source>
</evidence>
<comment type="subcellular location">
    <subcellularLocation>
        <location evidence="1">Membrane</location>
        <topology evidence="1">Single-pass membrane protein</topology>
    </subcellularLocation>
</comment>
<sequence>MSNQYGPPPQQYGGPPQQYGPPQQQYWGPPPGPPQGPPMGPPPGQPPYGGPPLGGPPYGGPPYGGPPQGGPGFGFGGGGYPPPKKKRSKAPFIVVPAVLLFAGVVSLYLFALHAKQERRNSYSSPQPTYSSTYSPSSDPSDEPSYNPTGTRPTSAQPTQARPTQPSPTKKVPPQPSDKDLTARNKLYKSGVQASVNCREPKARPSGMPGARQYYAGVVACLNRAWPAQVRKSGVAFQAPKVMAFWGSVNTPCSGNAPSSFYCSANHTIYMDAKTDIEHYRKYPQAYQRVYRRANMADTVAHEYGHHIQALTGILAAQNRIRYESSYATSLEMSRRKEIQATCFGHVFLGANRRTYPVAGMFKQQLDWLSANSGDEYGPVRDHGSKAIQPYWANRGFKSRNPALCNTFVAGPQFVR</sequence>
<evidence type="ECO:0000256" key="5">
    <source>
        <dbReference type="SAM" id="MobiDB-lite"/>
    </source>
</evidence>
<keyword evidence="8" id="KW-1185">Reference proteome</keyword>
<evidence type="ECO:0000256" key="6">
    <source>
        <dbReference type="SAM" id="Phobius"/>
    </source>
</evidence>
<feature type="compositionally biased region" description="Gly residues" evidence="5">
    <location>
        <begin position="70"/>
        <end position="79"/>
    </location>
</feature>
<feature type="compositionally biased region" description="Low complexity" evidence="5">
    <location>
        <begin position="121"/>
        <end position="147"/>
    </location>
</feature>